<keyword evidence="5 8" id="KW-0812">Transmembrane</keyword>
<dbReference type="Gene3D" id="1.20.1740.10">
    <property type="entry name" value="Amino acid/polyamine transporter I"/>
    <property type="match status" value="1"/>
</dbReference>
<evidence type="ECO:0000256" key="8">
    <source>
        <dbReference type="RuleBase" id="RU363064"/>
    </source>
</evidence>
<keyword evidence="3 8" id="KW-0813">Transport</keyword>
<reference evidence="9 10" key="1">
    <citation type="submission" date="2020-08" db="EMBL/GenBank/DDBJ databases">
        <title>Genomic Encyclopedia of Type Strains, Phase IV (KMG-IV): sequencing the most valuable type-strain genomes for metagenomic binning, comparative biology and taxonomic classification.</title>
        <authorList>
            <person name="Goeker M."/>
        </authorList>
    </citation>
    <scope>NUCLEOTIDE SEQUENCE [LARGE SCALE GENOMIC DNA]</scope>
    <source>
        <strain evidence="9 10">DSM 29854</strain>
    </source>
</reference>
<dbReference type="GO" id="GO:0005886">
    <property type="term" value="C:plasma membrane"/>
    <property type="evidence" value="ECO:0007669"/>
    <property type="project" value="UniProtKB-SubCell"/>
</dbReference>
<sequence length="460" mass="49590">MEKIDSFLAEASSLAWGMPLLILLMGGGLFLMLYCRFVPFRHLGHSLEILSGKYVDPNAPGQISPFQAMSGALASTIGMGNISGVAVGIAMGGPGVLFWMWVSALVGMATKFFTCTLSVMYRGRNERGEVEGGPMYMVTEGLGRKWKPLSVLFAAAGLIGTLPLFQSNQLTQIVRDVVLVPSGMIGEDAFVANLFMGLALALPVAIIMFGGLKRIANVATKLVPLMVVLYTGSVLYIIFVNLPAVPNMFAMIFEDAFSAETMLGGAVMQIIILGARRASFSNEAGIGTAAMMHGESMTNEPVREGLVAMLEPFIDTIIVCTMTGLAILVTGVWQSGDTNGVSMTAAAFSEAMPVVGKYLLVLCVFIFAFTSLFSYCYYGAKCFTYLFGFKYRKVYDYFYISTVIIGAVITLTSIINLIDTAFALMAVPTMACALFLAPKVMAAARDYFGRMKAERERSIT</sequence>
<evidence type="ECO:0000256" key="4">
    <source>
        <dbReference type="ARBA" id="ARBA00022475"/>
    </source>
</evidence>
<dbReference type="Pfam" id="PF01235">
    <property type="entry name" value="Na_Ala_symp"/>
    <property type="match status" value="1"/>
</dbReference>
<feature type="transmembrane region" description="Helical" evidence="8">
    <location>
        <begin position="358"/>
        <end position="377"/>
    </location>
</feature>
<evidence type="ECO:0000256" key="6">
    <source>
        <dbReference type="ARBA" id="ARBA00022989"/>
    </source>
</evidence>
<dbReference type="GO" id="GO:0005283">
    <property type="term" value="F:amino acid:sodium symporter activity"/>
    <property type="evidence" value="ECO:0007669"/>
    <property type="project" value="InterPro"/>
</dbReference>
<comment type="subcellular location">
    <subcellularLocation>
        <location evidence="1 8">Cell membrane</location>
        <topology evidence="1 8">Multi-pass membrane protein</topology>
    </subcellularLocation>
</comment>
<feature type="transmembrane region" description="Helical" evidence="8">
    <location>
        <begin position="313"/>
        <end position="333"/>
    </location>
</feature>
<dbReference type="InterPro" id="IPR001463">
    <property type="entry name" value="Na/Ala_symport"/>
</dbReference>
<evidence type="ECO:0000256" key="1">
    <source>
        <dbReference type="ARBA" id="ARBA00004651"/>
    </source>
</evidence>
<evidence type="ECO:0000256" key="3">
    <source>
        <dbReference type="ARBA" id="ARBA00022448"/>
    </source>
</evidence>
<feature type="transmembrane region" description="Helical" evidence="8">
    <location>
        <begin position="72"/>
        <end position="92"/>
    </location>
</feature>
<dbReference type="PRINTS" id="PR00175">
    <property type="entry name" value="NAALASMPORT"/>
</dbReference>
<feature type="transmembrane region" description="Helical" evidence="8">
    <location>
        <begin position="222"/>
        <end position="244"/>
    </location>
</feature>
<dbReference type="PANTHER" id="PTHR30330">
    <property type="entry name" value="AGSS FAMILY TRANSPORTER, SODIUM-ALANINE"/>
    <property type="match status" value="1"/>
</dbReference>
<dbReference type="EMBL" id="JACJIQ010000013">
    <property type="protein sequence ID" value="MBA9078536.1"/>
    <property type="molecule type" value="Genomic_DNA"/>
</dbReference>
<protein>
    <submittedName>
        <fullName evidence="9">AGCS family alanine or glycine:cation symporter</fullName>
    </submittedName>
</protein>
<feature type="transmembrane region" description="Helical" evidence="8">
    <location>
        <begin position="190"/>
        <end position="210"/>
    </location>
</feature>
<feature type="transmembrane region" description="Helical" evidence="8">
    <location>
        <begin position="98"/>
        <end position="121"/>
    </location>
</feature>
<evidence type="ECO:0000256" key="5">
    <source>
        <dbReference type="ARBA" id="ARBA00022692"/>
    </source>
</evidence>
<evidence type="ECO:0000313" key="10">
    <source>
        <dbReference type="Proteomes" id="UP000563094"/>
    </source>
</evidence>
<feature type="transmembrane region" description="Helical" evidence="8">
    <location>
        <begin position="149"/>
        <end position="170"/>
    </location>
</feature>
<accession>A0A839GUU2</accession>
<gene>
    <name evidence="9" type="ORF">FHS90_003264</name>
</gene>
<dbReference type="Proteomes" id="UP000563094">
    <property type="component" value="Unassembled WGS sequence"/>
</dbReference>
<keyword evidence="8" id="KW-0769">Symport</keyword>
<feature type="transmembrane region" description="Helical" evidence="8">
    <location>
        <begin position="14"/>
        <end position="35"/>
    </location>
</feature>
<dbReference type="RefSeq" id="WP_066834041.1">
    <property type="nucleotide sequence ID" value="NZ_JACJIQ010000013.1"/>
</dbReference>
<evidence type="ECO:0000313" key="9">
    <source>
        <dbReference type="EMBL" id="MBA9078536.1"/>
    </source>
</evidence>
<organism evidence="9 10">
    <name type="scientific">Rufibacter quisquiliarum</name>
    <dbReference type="NCBI Taxonomy" id="1549639"/>
    <lineage>
        <taxon>Bacteria</taxon>
        <taxon>Pseudomonadati</taxon>
        <taxon>Bacteroidota</taxon>
        <taxon>Cytophagia</taxon>
        <taxon>Cytophagales</taxon>
        <taxon>Hymenobacteraceae</taxon>
        <taxon>Rufibacter</taxon>
    </lineage>
</organism>
<keyword evidence="4 8" id="KW-1003">Cell membrane</keyword>
<comment type="caution">
    <text evidence="9">The sequence shown here is derived from an EMBL/GenBank/DDBJ whole genome shotgun (WGS) entry which is preliminary data.</text>
</comment>
<name>A0A839GUU2_9BACT</name>
<feature type="transmembrane region" description="Helical" evidence="8">
    <location>
        <begin position="421"/>
        <end position="442"/>
    </location>
</feature>
<keyword evidence="10" id="KW-1185">Reference proteome</keyword>
<feature type="transmembrane region" description="Helical" evidence="8">
    <location>
        <begin position="256"/>
        <end position="275"/>
    </location>
</feature>
<dbReference type="AlphaFoldDB" id="A0A839GUU2"/>
<dbReference type="PANTHER" id="PTHR30330:SF3">
    <property type="entry name" value="TRANSCRIPTIONAL REGULATOR, LRP FAMILY"/>
    <property type="match status" value="1"/>
</dbReference>
<feature type="transmembrane region" description="Helical" evidence="8">
    <location>
        <begin position="397"/>
        <end position="415"/>
    </location>
</feature>
<dbReference type="NCBIfam" id="TIGR00835">
    <property type="entry name" value="agcS"/>
    <property type="match status" value="1"/>
</dbReference>
<keyword evidence="6 8" id="KW-1133">Transmembrane helix</keyword>
<proteinExistence type="inferred from homology"/>
<evidence type="ECO:0000256" key="7">
    <source>
        <dbReference type="ARBA" id="ARBA00023136"/>
    </source>
</evidence>
<evidence type="ECO:0000256" key="2">
    <source>
        <dbReference type="ARBA" id="ARBA00009261"/>
    </source>
</evidence>
<comment type="similarity">
    <text evidence="2 8">Belongs to the alanine or glycine:cation symporter (AGCS) (TC 2.A.25) family.</text>
</comment>
<keyword evidence="7 8" id="KW-0472">Membrane</keyword>